<evidence type="ECO:0000256" key="1">
    <source>
        <dbReference type="ARBA" id="ARBA00007274"/>
    </source>
</evidence>
<evidence type="ECO:0000256" key="4">
    <source>
        <dbReference type="ARBA" id="ARBA00023315"/>
    </source>
</evidence>
<evidence type="ECO:0000259" key="6">
    <source>
        <dbReference type="SMART" id="SM01266"/>
    </source>
</evidence>
<dbReference type="Proteomes" id="UP000053171">
    <property type="component" value="Unassembled WGS sequence"/>
</dbReference>
<dbReference type="PROSITE" id="PS00101">
    <property type="entry name" value="HEXAPEP_TRANSFERASES"/>
    <property type="match status" value="1"/>
</dbReference>
<dbReference type="InterPro" id="IPR024688">
    <property type="entry name" value="Mac_dom"/>
</dbReference>
<feature type="domain" description="Maltose/galactoside acetyltransferase" evidence="6">
    <location>
        <begin position="25"/>
        <end position="87"/>
    </location>
</feature>
<dbReference type="SUPFAM" id="SSF51161">
    <property type="entry name" value="Trimeric LpxA-like enzymes"/>
    <property type="match status" value="1"/>
</dbReference>
<evidence type="ECO:0000256" key="3">
    <source>
        <dbReference type="ARBA" id="ARBA00022737"/>
    </source>
</evidence>
<dbReference type="InterPro" id="IPR011004">
    <property type="entry name" value="Trimer_LpxA-like_sf"/>
</dbReference>
<dbReference type="EMBL" id="LJBJ02000015">
    <property type="protein sequence ID" value="OAX51607.1"/>
    <property type="molecule type" value="Genomic_DNA"/>
</dbReference>
<sequence length="240" mass="25360">MSEHSDPVRSAAASPAPGDAELSMRERMHAGLPYRGGGATPAEGADGVVHRSSGEAAAMAARYGELMLTDRSAAQDLLAELLGSVGEHVAIRPPLHVDYGYNIHVGSRVFANFGLTALDVTEIRIGDDVQIGPHVQLLCPTHPLNPVDRKRQWEGGLPITIEDNVWLGGGAIVLAGVSVGRDAVVAAGAVVTRDVPPGTVVAGAPARVIRRIDPTERTGQYALENFPAEYRDQVRAEEAR</sequence>
<dbReference type="RefSeq" id="WP_064725589.1">
    <property type="nucleotide sequence ID" value="NZ_JBFBMA010000001.1"/>
</dbReference>
<dbReference type="InterPro" id="IPR001451">
    <property type="entry name" value="Hexapep"/>
</dbReference>
<dbReference type="SMART" id="SM01266">
    <property type="entry name" value="Mac"/>
    <property type="match status" value="1"/>
</dbReference>
<keyword evidence="4" id="KW-0012">Acyltransferase</keyword>
<dbReference type="AlphaFoldDB" id="A0A199NRQ8"/>
<evidence type="ECO:0000256" key="2">
    <source>
        <dbReference type="ARBA" id="ARBA00022679"/>
    </source>
</evidence>
<keyword evidence="2" id="KW-0808">Transferase</keyword>
<comment type="caution">
    <text evidence="7">The sequence shown here is derived from an EMBL/GenBank/DDBJ whole genome shotgun (WGS) entry which is preliminary data.</text>
</comment>
<evidence type="ECO:0000313" key="7">
    <source>
        <dbReference type="EMBL" id="OAX51607.1"/>
    </source>
</evidence>
<dbReference type="FunFam" id="2.160.10.10:FF:000025">
    <property type="entry name" value="Hexapeptide-repeat containing-acetyltransferase"/>
    <property type="match status" value="1"/>
</dbReference>
<dbReference type="PANTHER" id="PTHR23416:SF23">
    <property type="entry name" value="ACETYLTRANSFERASE C18B11.09C-RELATED"/>
    <property type="match status" value="1"/>
</dbReference>
<comment type="similarity">
    <text evidence="1">Belongs to the transferase hexapeptide repeat family.</text>
</comment>
<gene>
    <name evidence="7" type="ORF">AN277_0207905</name>
</gene>
<feature type="region of interest" description="Disordered" evidence="5">
    <location>
        <begin position="1"/>
        <end position="21"/>
    </location>
</feature>
<dbReference type="Pfam" id="PF14602">
    <property type="entry name" value="Hexapep_2"/>
    <property type="match status" value="1"/>
</dbReference>
<reference evidence="7" key="1">
    <citation type="submission" date="2016-06" db="EMBL/GenBank/DDBJ databases">
        <title>Identification of putative biosynthetic pathways for the production of bioactive secondary metabolites by the marine actinomycete Kocuria kristinae RUTW2-3.</title>
        <authorList>
            <person name="Waterworth S.C."/>
            <person name="Walmsley T.A."/>
            <person name="Matongo T."/>
            <person name="Davies-Coleman M.T."/>
            <person name="Dorrington R.A."/>
        </authorList>
    </citation>
    <scope>NUCLEOTIDE SEQUENCE [LARGE SCALE GENOMIC DNA]</scope>
    <source>
        <strain evidence="7">RUTW2-3</strain>
    </source>
</reference>
<dbReference type="Gene3D" id="2.160.10.10">
    <property type="entry name" value="Hexapeptide repeat proteins"/>
    <property type="match status" value="1"/>
</dbReference>
<name>A0A199NRQ8_9MICC</name>
<proteinExistence type="inferred from homology"/>
<dbReference type="PANTHER" id="PTHR23416">
    <property type="entry name" value="SIALIC ACID SYNTHASE-RELATED"/>
    <property type="match status" value="1"/>
</dbReference>
<dbReference type="InterPro" id="IPR018357">
    <property type="entry name" value="Hexapep_transf_CS"/>
</dbReference>
<dbReference type="GO" id="GO:0008374">
    <property type="term" value="F:O-acyltransferase activity"/>
    <property type="evidence" value="ECO:0007669"/>
    <property type="project" value="TreeGrafter"/>
</dbReference>
<dbReference type="InterPro" id="IPR051159">
    <property type="entry name" value="Hexapeptide_acetyltransf"/>
</dbReference>
<accession>A0A199NRQ8</accession>
<evidence type="ECO:0000313" key="8">
    <source>
        <dbReference type="Proteomes" id="UP000053171"/>
    </source>
</evidence>
<dbReference type="CDD" id="cd03357">
    <property type="entry name" value="LbH_MAT_GAT"/>
    <property type="match status" value="1"/>
</dbReference>
<dbReference type="GO" id="GO:0016407">
    <property type="term" value="F:acetyltransferase activity"/>
    <property type="evidence" value="ECO:0007669"/>
    <property type="project" value="InterPro"/>
</dbReference>
<protein>
    <recommendedName>
        <fullName evidence="6">Maltose/galactoside acetyltransferase domain-containing protein</fullName>
    </recommendedName>
</protein>
<keyword evidence="3" id="KW-0677">Repeat</keyword>
<evidence type="ECO:0000256" key="5">
    <source>
        <dbReference type="SAM" id="MobiDB-lite"/>
    </source>
</evidence>
<keyword evidence="8" id="KW-1185">Reference proteome</keyword>
<organism evidence="7 8">
    <name type="scientific">Rothia kristinae</name>
    <dbReference type="NCBI Taxonomy" id="37923"/>
    <lineage>
        <taxon>Bacteria</taxon>
        <taxon>Bacillati</taxon>
        <taxon>Actinomycetota</taxon>
        <taxon>Actinomycetes</taxon>
        <taxon>Micrococcales</taxon>
        <taxon>Micrococcaceae</taxon>
        <taxon>Rothia</taxon>
    </lineage>
</organism>
<dbReference type="GO" id="GO:0005829">
    <property type="term" value="C:cytosol"/>
    <property type="evidence" value="ECO:0007669"/>
    <property type="project" value="TreeGrafter"/>
</dbReference>